<dbReference type="PANTHER" id="PTHR43762:SF1">
    <property type="entry name" value="D-ARABINONO-1,4-LACTONE OXIDASE"/>
    <property type="match status" value="1"/>
</dbReference>
<dbReference type="PROSITE" id="PS51387">
    <property type="entry name" value="FAD_PCMH"/>
    <property type="match status" value="1"/>
</dbReference>
<accession>A0ABQ6FN04</accession>
<dbReference type="Pfam" id="PF04030">
    <property type="entry name" value="ALO"/>
    <property type="match status" value="1"/>
</dbReference>
<dbReference type="NCBIfam" id="TIGR01679">
    <property type="entry name" value="bact_FAD_ox"/>
    <property type="match status" value="1"/>
</dbReference>
<keyword evidence="4" id="KW-1185">Reference proteome</keyword>
<keyword evidence="1" id="KW-0560">Oxidoreductase</keyword>
<gene>
    <name evidence="3" type="ORF">KDH_24480</name>
</gene>
<sequence>MATEQTLHWHNWSGSVRASLQQVVQPSDIAELARLIHHYQSTGRHVRVVGAGHSFTPLVETDDILISLDNLQGIEEVDVEAGTATVLGGTRLKELGDALLAHGVAQENLGDIDVQSIAGAISTGTHGTGVRFGNLSTQVEELTLVTASGEVLVCSTEHNAEIFKAAQVSLGLLGVIARVKLRVVPATRLRFKSYREHLDVCLDNLDDYKNNNDHFEFFWMPHTEWVQAKFLNETRDKASGNNLWGQFNKVVLENGLYWLLSETCRLRPAWTPAVSKLSAQGIASVDEVDYSHRLFATPRAVRFQEMEYNIPAEHFPAVLQEIKQSIATHHTRVHFPVECRFVQADDIWLSPAYQRTSAYVAVHMYKGMPYREYFQQIEEIFKRYQGRPHWGKLHTQDAESLARLYPRWHDFQRIRASLDPEGLFLNAYLRSLFAINEPAAL</sequence>
<name>A0ABQ6FN04_9CHLR</name>
<dbReference type="SUPFAM" id="SSF56176">
    <property type="entry name" value="FAD-binding/transporter-associated domain-like"/>
    <property type="match status" value="1"/>
</dbReference>
<dbReference type="Gene3D" id="3.30.465.10">
    <property type="match status" value="1"/>
</dbReference>
<dbReference type="InterPro" id="IPR010031">
    <property type="entry name" value="FAD_lactone_oxidase-like"/>
</dbReference>
<dbReference type="InterPro" id="IPR006094">
    <property type="entry name" value="Oxid_FAD_bind_N"/>
</dbReference>
<dbReference type="Gene3D" id="3.30.70.2520">
    <property type="match status" value="1"/>
</dbReference>
<dbReference type="InterPro" id="IPR016166">
    <property type="entry name" value="FAD-bd_PCMH"/>
</dbReference>
<dbReference type="PIRSF" id="PIRSF000136">
    <property type="entry name" value="LGO_GLO"/>
    <property type="match status" value="1"/>
</dbReference>
<dbReference type="Gene3D" id="3.30.43.10">
    <property type="entry name" value="Uridine Diphospho-n-acetylenolpyruvylglucosamine Reductase, domain 2"/>
    <property type="match status" value="1"/>
</dbReference>
<dbReference type="InterPro" id="IPR016171">
    <property type="entry name" value="Vanillyl_alc_oxidase_C-sub2"/>
</dbReference>
<dbReference type="Proteomes" id="UP001344906">
    <property type="component" value="Unassembled WGS sequence"/>
</dbReference>
<protein>
    <submittedName>
        <fullName evidence="3">FAD-binding oxidoreductase</fullName>
    </submittedName>
</protein>
<dbReference type="PANTHER" id="PTHR43762">
    <property type="entry name" value="L-GULONOLACTONE OXIDASE"/>
    <property type="match status" value="1"/>
</dbReference>
<comment type="caution">
    <text evidence="3">The sequence shown here is derived from an EMBL/GenBank/DDBJ whole genome shotgun (WGS) entry which is preliminary data.</text>
</comment>
<evidence type="ECO:0000256" key="1">
    <source>
        <dbReference type="ARBA" id="ARBA00023002"/>
    </source>
</evidence>
<evidence type="ECO:0000259" key="2">
    <source>
        <dbReference type="PROSITE" id="PS51387"/>
    </source>
</evidence>
<dbReference type="InterPro" id="IPR016169">
    <property type="entry name" value="FAD-bd_PCMH_sub2"/>
</dbReference>
<organism evidence="3 4">
    <name type="scientific">Dictyobacter halimunensis</name>
    <dbReference type="NCBI Taxonomy" id="3026934"/>
    <lineage>
        <taxon>Bacteria</taxon>
        <taxon>Bacillati</taxon>
        <taxon>Chloroflexota</taxon>
        <taxon>Ktedonobacteria</taxon>
        <taxon>Ktedonobacterales</taxon>
        <taxon>Dictyobacteraceae</taxon>
        <taxon>Dictyobacter</taxon>
    </lineage>
</organism>
<dbReference type="Gene3D" id="1.10.45.10">
    <property type="entry name" value="Vanillyl-alcohol Oxidase, Chain A, domain 4"/>
    <property type="match status" value="1"/>
</dbReference>
<feature type="domain" description="FAD-binding PCMH-type" evidence="2">
    <location>
        <begin position="16"/>
        <end position="186"/>
    </location>
</feature>
<dbReference type="EMBL" id="BSRI01000001">
    <property type="protein sequence ID" value="GLV55604.1"/>
    <property type="molecule type" value="Genomic_DNA"/>
</dbReference>
<evidence type="ECO:0000313" key="4">
    <source>
        <dbReference type="Proteomes" id="UP001344906"/>
    </source>
</evidence>
<reference evidence="3 4" key="1">
    <citation type="submission" date="2023-02" db="EMBL/GenBank/DDBJ databases">
        <title>Dictyobacter halimunensis sp. nov., a new member of the class Ktedonobacteria from forest soil in a geothermal area.</title>
        <authorList>
            <person name="Rachmania M.K."/>
            <person name="Ningsih F."/>
            <person name="Sakai Y."/>
            <person name="Yabe S."/>
            <person name="Yokota A."/>
            <person name="Sjamsuridzal W."/>
        </authorList>
    </citation>
    <scope>NUCLEOTIDE SEQUENCE [LARGE SCALE GENOMIC DNA]</scope>
    <source>
        <strain evidence="3 4">S3.2.2.5</strain>
    </source>
</reference>
<evidence type="ECO:0000313" key="3">
    <source>
        <dbReference type="EMBL" id="GLV55604.1"/>
    </source>
</evidence>
<dbReference type="RefSeq" id="WP_338250101.1">
    <property type="nucleotide sequence ID" value="NZ_BSRI01000001.1"/>
</dbReference>
<dbReference type="InterPro" id="IPR036318">
    <property type="entry name" value="FAD-bd_PCMH-like_sf"/>
</dbReference>
<dbReference type="InterPro" id="IPR007173">
    <property type="entry name" value="ALO_C"/>
</dbReference>
<dbReference type="Pfam" id="PF01565">
    <property type="entry name" value="FAD_binding_4"/>
    <property type="match status" value="1"/>
</dbReference>
<proteinExistence type="predicted"/>
<dbReference type="InterPro" id="IPR016167">
    <property type="entry name" value="FAD-bd_PCMH_sub1"/>
</dbReference>